<dbReference type="NCBIfam" id="TIGR01494">
    <property type="entry name" value="ATPase_P-type"/>
    <property type="match status" value="2"/>
</dbReference>
<feature type="transmembrane region" description="Helical" evidence="16">
    <location>
        <begin position="840"/>
        <end position="857"/>
    </location>
</feature>
<evidence type="ECO:0000256" key="14">
    <source>
        <dbReference type="ARBA" id="ARBA00023136"/>
    </source>
</evidence>
<dbReference type="Gene3D" id="3.40.1110.10">
    <property type="entry name" value="Calcium-transporting ATPase, cytoplasmic domain N"/>
    <property type="match status" value="2"/>
</dbReference>
<comment type="subcellular location">
    <subcellularLocation>
        <location evidence="1">Endomembrane system</location>
        <topology evidence="1">Multi-pass membrane protein</topology>
    </subcellularLocation>
</comment>
<dbReference type="Pfam" id="PF00690">
    <property type="entry name" value="Cation_ATPase_N"/>
    <property type="match status" value="1"/>
</dbReference>
<dbReference type="PANTHER" id="PTHR43294">
    <property type="entry name" value="SODIUM/POTASSIUM-TRANSPORTING ATPASE SUBUNIT ALPHA"/>
    <property type="match status" value="1"/>
</dbReference>
<evidence type="ECO:0000259" key="17">
    <source>
        <dbReference type="SMART" id="SM00831"/>
    </source>
</evidence>
<comment type="similarity">
    <text evidence="2">Belongs to the cation transport ATPase (P-type) (TC 3.A.3) family. Type IIA subfamily.</text>
</comment>
<keyword evidence="13" id="KW-0406">Ion transport</keyword>
<evidence type="ECO:0000256" key="6">
    <source>
        <dbReference type="ARBA" id="ARBA00022723"/>
    </source>
</evidence>
<keyword evidence="8" id="KW-0187">Copper transport</keyword>
<dbReference type="OrthoDB" id="9814270at2"/>
<dbReference type="GO" id="GO:0036376">
    <property type="term" value="P:sodium ion export across plasma membrane"/>
    <property type="evidence" value="ECO:0007669"/>
    <property type="project" value="TreeGrafter"/>
</dbReference>
<dbReference type="InterPro" id="IPR023298">
    <property type="entry name" value="ATPase_P-typ_TM_dom_sf"/>
</dbReference>
<dbReference type="InterPro" id="IPR023299">
    <property type="entry name" value="ATPase_P-typ_cyto_dom_N"/>
</dbReference>
<dbReference type="GO" id="GO:0030007">
    <property type="term" value="P:intracellular potassium ion homeostasis"/>
    <property type="evidence" value="ECO:0007669"/>
    <property type="project" value="TreeGrafter"/>
</dbReference>
<dbReference type="RefSeq" id="WP_137734404.1">
    <property type="nucleotide sequence ID" value="NZ_BJCL01000010.1"/>
</dbReference>
<dbReference type="InterPro" id="IPR004014">
    <property type="entry name" value="ATPase_P-typ_cation-transptr_N"/>
</dbReference>
<accession>A0A480AUW9</accession>
<dbReference type="InterPro" id="IPR018303">
    <property type="entry name" value="ATPase_P-typ_P_site"/>
</dbReference>
<evidence type="ECO:0000313" key="18">
    <source>
        <dbReference type="EMBL" id="GCL64686.1"/>
    </source>
</evidence>
<dbReference type="SMART" id="SM00831">
    <property type="entry name" value="Cation_ATPase_N"/>
    <property type="match status" value="1"/>
</dbReference>
<evidence type="ECO:0000256" key="16">
    <source>
        <dbReference type="SAM" id="Phobius"/>
    </source>
</evidence>
<organism evidence="18 19">
    <name type="scientific">Pseudaquabacterium pictum</name>
    <dbReference type="NCBI Taxonomy" id="2315236"/>
    <lineage>
        <taxon>Bacteria</taxon>
        <taxon>Pseudomonadati</taxon>
        <taxon>Pseudomonadota</taxon>
        <taxon>Betaproteobacteria</taxon>
        <taxon>Burkholderiales</taxon>
        <taxon>Sphaerotilaceae</taxon>
        <taxon>Pseudaquabacterium</taxon>
    </lineage>
</organism>
<evidence type="ECO:0000256" key="4">
    <source>
        <dbReference type="ARBA" id="ARBA00022448"/>
    </source>
</evidence>
<dbReference type="InterPro" id="IPR044492">
    <property type="entry name" value="P_typ_ATPase_HD_dom"/>
</dbReference>
<dbReference type="Pfam" id="PF00122">
    <property type="entry name" value="E1-E2_ATPase"/>
    <property type="match status" value="1"/>
</dbReference>
<evidence type="ECO:0000256" key="3">
    <source>
        <dbReference type="ARBA" id="ARBA00012517"/>
    </source>
</evidence>
<evidence type="ECO:0000313" key="19">
    <source>
        <dbReference type="Proteomes" id="UP000301751"/>
    </source>
</evidence>
<dbReference type="Gene3D" id="3.40.50.1000">
    <property type="entry name" value="HAD superfamily/HAD-like"/>
    <property type="match status" value="2"/>
</dbReference>
<dbReference type="GO" id="GO:1990573">
    <property type="term" value="P:potassium ion import across plasma membrane"/>
    <property type="evidence" value="ECO:0007669"/>
    <property type="project" value="TreeGrafter"/>
</dbReference>
<dbReference type="SFLD" id="SFLDG00002">
    <property type="entry name" value="C1.7:_P-type_atpase_like"/>
    <property type="match status" value="1"/>
</dbReference>
<dbReference type="PRINTS" id="PR00120">
    <property type="entry name" value="HATPASE"/>
</dbReference>
<dbReference type="InterPro" id="IPR036412">
    <property type="entry name" value="HAD-like_sf"/>
</dbReference>
<name>A0A480AUW9_9BURK</name>
<dbReference type="GO" id="GO:0005524">
    <property type="term" value="F:ATP binding"/>
    <property type="evidence" value="ECO:0007669"/>
    <property type="project" value="UniProtKB-KW"/>
</dbReference>
<dbReference type="GO" id="GO:0012505">
    <property type="term" value="C:endomembrane system"/>
    <property type="evidence" value="ECO:0007669"/>
    <property type="project" value="UniProtKB-SubCell"/>
</dbReference>
<dbReference type="SUPFAM" id="SSF81665">
    <property type="entry name" value="Calcium ATPase, transmembrane domain M"/>
    <property type="match status" value="1"/>
</dbReference>
<dbReference type="EMBL" id="BJCL01000010">
    <property type="protein sequence ID" value="GCL64686.1"/>
    <property type="molecule type" value="Genomic_DNA"/>
</dbReference>
<reference evidence="19" key="1">
    <citation type="submission" date="2019-03" db="EMBL/GenBank/DDBJ databases">
        <title>Aquabacterium pictum sp.nov., the first bacteriochlorophyll a-containing freshwater bacterium in the genus Aquabacterium of the class Betaproteobacteria.</title>
        <authorList>
            <person name="Hirose S."/>
            <person name="Tank M."/>
            <person name="Hara E."/>
            <person name="Tamaki H."/>
            <person name="Takaichi S."/>
            <person name="Haruta S."/>
            <person name="Hanada S."/>
        </authorList>
    </citation>
    <scope>NUCLEOTIDE SEQUENCE [LARGE SCALE GENOMIC DNA]</scope>
    <source>
        <strain evidence="19">W35</strain>
    </source>
</reference>
<feature type="domain" description="Cation-transporting P-type ATPase N-terminal" evidence="17">
    <location>
        <begin position="2"/>
        <end position="66"/>
    </location>
</feature>
<evidence type="ECO:0000256" key="2">
    <source>
        <dbReference type="ARBA" id="ARBA00005675"/>
    </source>
</evidence>
<dbReference type="InterPro" id="IPR023214">
    <property type="entry name" value="HAD_sf"/>
</dbReference>
<dbReference type="InterPro" id="IPR008250">
    <property type="entry name" value="ATPase_P-typ_transduc_dom_A_sf"/>
</dbReference>
<feature type="transmembrane region" description="Helical" evidence="16">
    <location>
        <begin position="769"/>
        <end position="786"/>
    </location>
</feature>
<evidence type="ECO:0000256" key="5">
    <source>
        <dbReference type="ARBA" id="ARBA00022692"/>
    </source>
</evidence>
<dbReference type="SUPFAM" id="SSF81653">
    <property type="entry name" value="Calcium ATPase, transduction domain A"/>
    <property type="match status" value="1"/>
</dbReference>
<dbReference type="SFLD" id="SFLDF00027">
    <property type="entry name" value="p-type_atpase"/>
    <property type="match status" value="1"/>
</dbReference>
<dbReference type="PROSITE" id="PS00154">
    <property type="entry name" value="ATPASE_E1_E2"/>
    <property type="match status" value="1"/>
</dbReference>
<keyword evidence="5 16" id="KW-0812">Transmembrane</keyword>
<dbReference type="InterPro" id="IPR006068">
    <property type="entry name" value="ATPase_P-typ_cation-transptr_C"/>
</dbReference>
<dbReference type="GO" id="GO:1902600">
    <property type="term" value="P:proton transmembrane transport"/>
    <property type="evidence" value="ECO:0007669"/>
    <property type="project" value="TreeGrafter"/>
</dbReference>
<keyword evidence="7" id="KW-0547">Nucleotide-binding</keyword>
<feature type="transmembrane region" description="Helical" evidence="16">
    <location>
        <begin position="733"/>
        <end position="757"/>
    </location>
</feature>
<dbReference type="InterPro" id="IPR001757">
    <property type="entry name" value="P_typ_ATPase"/>
</dbReference>
<dbReference type="SUPFAM" id="SSF81660">
    <property type="entry name" value="Metal cation-transporting ATPase, ATP-binding domain N"/>
    <property type="match status" value="1"/>
</dbReference>
<sequence>MAANQTDLGAPGLTAALAARRLAEDGPNALPGGHRRSLLSIAIDTVREPMFLLLLAAAALYLVFGDWREGLTLLGFVAVTVALTLYQEGRTERAIDALRDLTSPRALVIRDGQPQRIAGRDVVRGDLLKLSEGDRVPADALLVSADGVQADESLLTGEAVPVGKRTAQPDELAAASAPGGTARLAPGGDDLPAVYAGTLLVQGHGLARVTATGARSEIGRIGQALGTVETTRSPLQKQTAILVRNLALLALALSLLLVLVHGLLQGDWLQALLAGIALAMAMLPEEYPVVLTVFPALGARRLAKEGVLTRRINAIETLGATTVLCSDKTGTLTENRMTVTHLAAGGVALADRLALDTLTGDELPEAFHSLVEVAILASVVDPFDPMEKAFHQLGERFLAHTEHLRRDWRLVQTYALSPALRAMSHVWAAAGDGPQTVAAKGSPEAVMDLCHLDAAQRAQVAAAVDALAASGLRVLAAARGTFTGADWPASEHDFDFAFTGLLGLADPVRPQVPAAVAECRAAGIRVVMITGDYPATARAIARQAGLSGADNGAGDVLSGDEIATLSDEALCARMATVSVCARIAPEQKLRIVQALKARGDIVAMTGDGVNDAPALRAAHVGVAMGGRGTDVARESAALVLVDDNFAAIVAAVRLGRRIFDNLRKAMSYILAVHVPIAGMALLPVLFGWPALLFPMHIALLELIIDPACSIAFENEPAERDVMQRPPRDATAPLFGGATLWLALLQGLGVLAAVMGAFAWASPRIPEAEARAFAFATLVVGNLALILSNRSATRSLWATLRTPNSTLWVVVGLALALLLAALYLPWAVGVLRFAPLPAQELAAACGLGLLSVLWFEAIKWARRRAVKLPAPG</sequence>
<dbReference type="Pfam" id="PF00689">
    <property type="entry name" value="Cation_ATPase_C"/>
    <property type="match status" value="1"/>
</dbReference>
<dbReference type="GO" id="GO:0046872">
    <property type="term" value="F:metal ion binding"/>
    <property type="evidence" value="ECO:0007669"/>
    <property type="project" value="UniProtKB-KW"/>
</dbReference>
<dbReference type="FunFam" id="3.40.50.1000:FF:000001">
    <property type="entry name" value="Phospholipid-transporting ATPase IC"/>
    <property type="match status" value="1"/>
</dbReference>
<dbReference type="GO" id="GO:0016887">
    <property type="term" value="F:ATP hydrolysis activity"/>
    <property type="evidence" value="ECO:0007669"/>
    <property type="project" value="InterPro"/>
</dbReference>
<keyword evidence="11 16" id="KW-1133">Transmembrane helix</keyword>
<dbReference type="GO" id="GO:0005886">
    <property type="term" value="C:plasma membrane"/>
    <property type="evidence" value="ECO:0007669"/>
    <property type="project" value="TreeGrafter"/>
</dbReference>
<evidence type="ECO:0000256" key="15">
    <source>
        <dbReference type="ARBA" id="ARBA00049289"/>
    </source>
</evidence>
<dbReference type="PANTHER" id="PTHR43294:SF20">
    <property type="entry name" value="P-TYPE ATPASE"/>
    <property type="match status" value="1"/>
</dbReference>
<dbReference type="AlphaFoldDB" id="A0A480AUW9"/>
<evidence type="ECO:0000256" key="11">
    <source>
        <dbReference type="ARBA" id="ARBA00022989"/>
    </source>
</evidence>
<feature type="transmembrane region" description="Helical" evidence="16">
    <location>
        <begin position="806"/>
        <end position="828"/>
    </location>
</feature>
<dbReference type="GO" id="GO:0140581">
    <property type="term" value="F:P-type monovalent copper transporter activity"/>
    <property type="evidence" value="ECO:0007669"/>
    <property type="project" value="UniProtKB-EC"/>
</dbReference>
<dbReference type="Proteomes" id="UP000301751">
    <property type="component" value="Unassembled WGS sequence"/>
</dbReference>
<keyword evidence="12" id="KW-0186">Copper</keyword>
<gene>
    <name evidence="18" type="ORF">AQPW35_37670</name>
</gene>
<dbReference type="InterPro" id="IPR050510">
    <property type="entry name" value="Cation_transp_ATPase_P-type"/>
</dbReference>
<keyword evidence="4" id="KW-0813">Transport</keyword>
<evidence type="ECO:0000256" key="9">
    <source>
        <dbReference type="ARBA" id="ARBA00022840"/>
    </source>
</evidence>
<dbReference type="Gene3D" id="2.70.150.10">
    <property type="entry name" value="Calcium-transporting ATPase, cytoplasmic transduction domain A"/>
    <property type="match status" value="1"/>
</dbReference>
<keyword evidence="6" id="KW-0479">Metal-binding</keyword>
<evidence type="ECO:0000256" key="13">
    <source>
        <dbReference type="ARBA" id="ARBA00023065"/>
    </source>
</evidence>
<dbReference type="EC" id="7.2.2.8" evidence="3"/>
<dbReference type="FunFam" id="3.40.50.1000:FF:000144">
    <property type="entry name" value="copper-transporting ATPase 1 isoform X2"/>
    <property type="match status" value="1"/>
</dbReference>
<evidence type="ECO:0000256" key="1">
    <source>
        <dbReference type="ARBA" id="ARBA00004127"/>
    </source>
</evidence>
<keyword evidence="9" id="KW-0067">ATP-binding</keyword>
<evidence type="ECO:0000256" key="8">
    <source>
        <dbReference type="ARBA" id="ARBA00022796"/>
    </source>
</evidence>
<protein>
    <recommendedName>
        <fullName evidence="3">P-type Cu(+) transporter</fullName>
        <ecNumber evidence="3">7.2.2.8</ecNumber>
    </recommendedName>
</protein>
<dbReference type="InterPro" id="IPR059000">
    <property type="entry name" value="ATPase_P-type_domA"/>
</dbReference>
<evidence type="ECO:0000256" key="12">
    <source>
        <dbReference type="ARBA" id="ARBA00023008"/>
    </source>
</evidence>
<dbReference type="SFLD" id="SFLDS00003">
    <property type="entry name" value="Haloacid_Dehalogenase"/>
    <property type="match status" value="1"/>
</dbReference>
<feature type="transmembrane region" description="Helical" evidence="16">
    <location>
        <begin position="242"/>
        <end position="264"/>
    </location>
</feature>
<feature type="transmembrane region" description="Helical" evidence="16">
    <location>
        <begin position="665"/>
        <end position="686"/>
    </location>
</feature>
<dbReference type="GO" id="GO:0005391">
    <property type="term" value="F:P-type sodium:potassium-exchanging transporter activity"/>
    <property type="evidence" value="ECO:0007669"/>
    <property type="project" value="TreeGrafter"/>
</dbReference>
<dbReference type="PRINTS" id="PR00119">
    <property type="entry name" value="CATATPASE"/>
</dbReference>
<dbReference type="SUPFAM" id="SSF56784">
    <property type="entry name" value="HAD-like"/>
    <property type="match status" value="1"/>
</dbReference>
<proteinExistence type="inferred from homology"/>
<keyword evidence="19" id="KW-1185">Reference proteome</keyword>
<keyword evidence="14 16" id="KW-0472">Membrane</keyword>
<keyword evidence="10" id="KW-1278">Translocase</keyword>
<evidence type="ECO:0000256" key="7">
    <source>
        <dbReference type="ARBA" id="ARBA00022741"/>
    </source>
</evidence>
<dbReference type="Pfam" id="PF00702">
    <property type="entry name" value="Hydrolase"/>
    <property type="match status" value="1"/>
</dbReference>
<dbReference type="GO" id="GO:0006883">
    <property type="term" value="P:intracellular sodium ion homeostasis"/>
    <property type="evidence" value="ECO:0007669"/>
    <property type="project" value="TreeGrafter"/>
</dbReference>
<dbReference type="Gene3D" id="1.20.1110.10">
    <property type="entry name" value="Calcium-transporting ATPase, transmembrane domain"/>
    <property type="match status" value="2"/>
</dbReference>
<evidence type="ECO:0000256" key="10">
    <source>
        <dbReference type="ARBA" id="ARBA00022967"/>
    </source>
</evidence>
<comment type="caution">
    <text evidence="18">The sequence shown here is derived from an EMBL/GenBank/DDBJ whole genome shotgun (WGS) entry which is preliminary data.</text>
</comment>
<comment type="catalytic activity">
    <reaction evidence="15">
        <text>Cu(+)(in) + ATP + H2O = Cu(+)(out) + ADP + phosphate + H(+)</text>
        <dbReference type="Rhea" id="RHEA:25792"/>
        <dbReference type="ChEBI" id="CHEBI:15377"/>
        <dbReference type="ChEBI" id="CHEBI:15378"/>
        <dbReference type="ChEBI" id="CHEBI:30616"/>
        <dbReference type="ChEBI" id="CHEBI:43474"/>
        <dbReference type="ChEBI" id="CHEBI:49552"/>
        <dbReference type="ChEBI" id="CHEBI:456216"/>
        <dbReference type="EC" id="7.2.2.8"/>
    </reaction>
</comment>